<dbReference type="PROSITE" id="PS51782">
    <property type="entry name" value="LYSM"/>
    <property type="match status" value="1"/>
</dbReference>
<dbReference type="Gene3D" id="1.10.510.10">
    <property type="entry name" value="Transferase(Phosphotransferase) domain 1"/>
    <property type="match status" value="1"/>
</dbReference>
<dbReference type="Gene3D" id="3.30.200.20">
    <property type="entry name" value="Phosphorylase Kinase, domain 1"/>
    <property type="match status" value="1"/>
</dbReference>
<keyword evidence="8 12" id="KW-0067">ATP-binding</keyword>
<dbReference type="GO" id="GO:0005886">
    <property type="term" value="C:plasma membrane"/>
    <property type="evidence" value="ECO:0007669"/>
    <property type="project" value="UniProtKB-SubCell"/>
</dbReference>
<keyword evidence="5 14" id="KW-0732">Signal</keyword>
<dbReference type="PROSITE" id="PS00107">
    <property type="entry name" value="PROTEIN_KINASE_ATP"/>
    <property type="match status" value="1"/>
</dbReference>
<feature type="transmembrane region" description="Helical" evidence="13">
    <location>
        <begin position="225"/>
        <end position="248"/>
    </location>
</feature>
<evidence type="ECO:0000256" key="11">
    <source>
        <dbReference type="ARBA" id="ARBA00023157"/>
    </source>
</evidence>
<evidence type="ECO:0008006" key="19">
    <source>
        <dbReference type="Google" id="ProtNLM"/>
    </source>
</evidence>
<dbReference type="Pfam" id="PF00069">
    <property type="entry name" value="Pkinase"/>
    <property type="match status" value="1"/>
</dbReference>
<accession>A0A2C9VPT4</accession>
<evidence type="ECO:0000256" key="9">
    <source>
        <dbReference type="ARBA" id="ARBA00022989"/>
    </source>
</evidence>
<gene>
    <name evidence="17" type="ORF">MANES_06G108500v8</name>
</gene>
<keyword evidence="4 13" id="KW-0812">Transmembrane</keyword>
<keyword evidence="9 13" id="KW-1133">Transmembrane helix</keyword>
<dbReference type="CDD" id="cd00118">
    <property type="entry name" value="LysM"/>
    <property type="match status" value="1"/>
</dbReference>
<feature type="domain" description="LysM" evidence="16">
    <location>
        <begin position="161"/>
        <end position="207"/>
    </location>
</feature>
<evidence type="ECO:0000259" key="15">
    <source>
        <dbReference type="PROSITE" id="PS50011"/>
    </source>
</evidence>
<evidence type="ECO:0000259" key="16">
    <source>
        <dbReference type="PROSITE" id="PS51782"/>
    </source>
</evidence>
<keyword evidence="6 12" id="KW-0547">Nucleotide-binding</keyword>
<comment type="subcellular location">
    <subcellularLocation>
        <location evidence="1">Cell membrane</location>
        <topology evidence="1">Single-pass membrane protein</topology>
    </subcellularLocation>
</comment>
<dbReference type="EMBL" id="CM004392">
    <property type="protein sequence ID" value="OAY47823.1"/>
    <property type="molecule type" value="Genomic_DNA"/>
</dbReference>
<dbReference type="PROSITE" id="PS50011">
    <property type="entry name" value="PROTEIN_KINASE_DOM"/>
    <property type="match status" value="1"/>
</dbReference>
<feature type="signal peptide" evidence="14">
    <location>
        <begin position="1"/>
        <end position="25"/>
    </location>
</feature>
<keyword evidence="3" id="KW-0808">Transferase</keyword>
<dbReference type="InterPro" id="IPR008271">
    <property type="entry name" value="Ser/Thr_kinase_AS"/>
</dbReference>
<evidence type="ECO:0000256" key="1">
    <source>
        <dbReference type="ARBA" id="ARBA00004162"/>
    </source>
</evidence>
<feature type="chain" id="PRO_5012587267" description="Protein kinase domain-containing protein" evidence="14">
    <location>
        <begin position="26"/>
        <end position="612"/>
    </location>
</feature>
<comment type="caution">
    <text evidence="17">The sequence shown here is derived from an EMBL/GenBank/DDBJ whole genome shotgun (WGS) entry which is preliminary data.</text>
</comment>
<dbReference type="Proteomes" id="UP000091857">
    <property type="component" value="Chromosome 6"/>
</dbReference>
<evidence type="ECO:0000256" key="3">
    <source>
        <dbReference type="ARBA" id="ARBA00022679"/>
    </source>
</evidence>
<dbReference type="Gramene" id="Manes.06G108500.1.v8.1">
    <property type="protein sequence ID" value="Manes.06G108500.1.v8.1.CDS"/>
    <property type="gene ID" value="Manes.06G108500.v8.1"/>
</dbReference>
<dbReference type="SMART" id="SM00220">
    <property type="entry name" value="S_TKc"/>
    <property type="match status" value="1"/>
</dbReference>
<evidence type="ECO:0000313" key="18">
    <source>
        <dbReference type="Proteomes" id="UP000091857"/>
    </source>
</evidence>
<organism evidence="17 18">
    <name type="scientific">Manihot esculenta</name>
    <name type="common">Cassava</name>
    <name type="synonym">Jatropha manihot</name>
    <dbReference type="NCBI Taxonomy" id="3983"/>
    <lineage>
        <taxon>Eukaryota</taxon>
        <taxon>Viridiplantae</taxon>
        <taxon>Streptophyta</taxon>
        <taxon>Embryophyta</taxon>
        <taxon>Tracheophyta</taxon>
        <taxon>Spermatophyta</taxon>
        <taxon>Magnoliopsida</taxon>
        <taxon>eudicotyledons</taxon>
        <taxon>Gunneridae</taxon>
        <taxon>Pentapetalae</taxon>
        <taxon>rosids</taxon>
        <taxon>fabids</taxon>
        <taxon>Malpighiales</taxon>
        <taxon>Euphorbiaceae</taxon>
        <taxon>Crotonoideae</taxon>
        <taxon>Manihoteae</taxon>
        <taxon>Manihot</taxon>
    </lineage>
</organism>
<dbReference type="GO" id="GO:0019199">
    <property type="term" value="F:transmembrane receptor protein kinase activity"/>
    <property type="evidence" value="ECO:0007669"/>
    <property type="project" value="InterPro"/>
</dbReference>
<dbReference type="FunFam" id="1.10.510.10:FF:000468">
    <property type="entry name" value="PTI1-like tyrosine-protein kinase 3"/>
    <property type="match status" value="1"/>
</dbReference>
<dbReference type="OrthoDB" id="4062651at2759"/>
<dbReference type="SUPFAM" id="SSF54106">
    <property type="entry name" value="LysM domain"/>
    <property type="match status" value="1"/>
</dbReference>
<evidence type="ECO:0000256" key="10">
    <source>
        <dbReference type="ARBA" id="ARBA00023136"/>
    </source>
</evidence>
<sequence length="612" mass="68574">MKMASQNHHLLFFLLLATFFTNVISFNVVSKASLMYPLSCSQQIYTCNSYLYHISEGLTIDQIASFYSVNASDIQPISHGLKQDYLVSAPCTCKDVNGTRGYFYDTSYGVQAGDTFMNITRVLYSGQAWKVANEEELFVAGDRISIHLLCGCIQVQSQEIVTYTVQENDTLSGIAELLSANLSGIQGLNERLTRNPGYIDVGWVLFIPKEKNGVQAQKRGKRAHLTIILAVLSAVILCSVCTFILFLIKRIRNQKNGDHLKSVNKCQSPSRISLKSQFRKNDIEGVTFESERPVVYSVDEIEKATRNFDMSMKIGEGGYGSVYLGFLKEREVAVKKMKSSRSKEFYAELKVLCKIHHINVVELLGYASGDHHLYLLYEYIQNGSLSDHLHDPLLKGHTPLSWTARAQIAVDAAKGIEYIHDHTKSQYVHRDIKTSNILLDQGLRAKVSDFGLAKLVERSNEEEFIATRLVGTPGYIAPESVRELQMTCKTDVFAFGVVLAELITGQRALIRDTREPNKMRALVTIILTIFKKEDIETALEANIDGNLRGSYPMEAVCEMAETCRRCLSEDPLNRPEMREVVQTLSQILTASMEWEASLGGSSPEFTGVFVGR</sequence>
<dbReference type="PANTHER" id="PTHR46204:SF11">
    <property type="entry name" value="PROTEIN KINASE DOMAIN-CONTAINING PROTEIN"/>
    <property type="match status" value="1"/>
</dbReference>
<evidence type="ECO:0000256" key="12">
    <source>
        <dbReference type="PROSITE-ProRule" id="PRU10141"/>
    </source>
</evidence>
<dbReference type="InterPro" id="IPR036779">
    <property type="entry name" value="LysM_dom_sf"/>
</dbReference>
<dbReference type="GO" id="GO:0005524">
    <property type="term" value="F:ATP binding"/>
    <property type="evidence" value="ECO:0007669"/>
    <property type="project" value="UniProtKB-UniRule"/>
</dbReference>
<keyword evidence="2" id="KW-1003">Cell membrane</keyword>
<evidence type="ECO:0000313" key="17">
    <source>
        <dbReference type="EMBL" id="OAY47823.1"/>
    </source>
</evidence>
<evidence type="ECO:0000256" key="2">
    <source>
        <dbReference type="ARBA" id="ARBA00022475"/>
    </source>
</evidence>
<proteinExistence type="predicted"/>
<dbReference type="InterPro" id="IPR017441">
    <property type="entry name" value="Protein_kinase_ATP_BS"/>
</dbReference>
<evidence type="ECO:0000256" key="6">
    <source>
        <dbReference type="ARBA" id="ARBA00022741"/>
    </source>
</evidence>
<dbReference type="GO" id="GO:0045087">
    <property type="term" value="P:innate immune response"/>
    <property type="evidence" value="ECO:0007669"/>
    <property type="project" value="InterPro"/>
</dbReference>
<dbReference type="PANTHER" id="PTHR46204">
    <property type="entry name" value="CHITIN ELICITOR RECEPTOR KINASE 1-RELATED"/>
    <property type="match status" value="1"/>
</dbReference>
<dbReference type="InterPro" id="IPR011009">
    <property type="entry name" value="Kinase-like_dom_sf"/>
</dbReference>
<dbReference type="InterPro" id="IPR000719">
    <property type="entry name" value="Prot_kinase_dom"/>
</dbReference>
<evidence type="ECO:0000256" key="4">
    <source>
        <dbReference type="ARBA" id="ARBA00022692"/>
    </source>
</evidence>
<feature type="binding site" evidence="12">
    <location>
        <position position="336"/>
    </location>
    <ligand>
        <name>ATP</name>
        <dbReference type="ChEBI" id="CHEBI:30616"/>
    </ligand>
</feature>
<dbReference type="InterPro" id="IPR018392">
    <property type="entry name" value="LysM"/>
</dbReference>
<feature type="domain" description="Protein kinase" evidence="15">
    <location>
        <begin position="308"/>
        <end position="588"/>
    </location>
</feature>
<keyword evidence="11" id="KW-1015">Disulfide bond</keyword>
<keyword evidence="10 13" id="KW-0472">Membrane</keyword>
<name>A0A2C9VPT4_MANES</name>
<dbReference type="Pfam" id="PF01476">
    <property type="entry name" value="LysM"/>
    <property type="match status" value="1"/>
</dbReference>
<evidence type="ECO:0000256" key="7">
    <source>
        <dbReference type="ARBA" id="ARBA00022777"/>
    </source>
</evidence>
<keyword evidence="7" id="KW-0418">Kinase</keyword>
<evidence type="ECO:0000256" key="14">
    <source>
        <dbReference type="SAM" id="SignalP"/>
    </source>
</evidence>
<dbReference type="InterPro" id="IPR044812">
    <property type="entry name" value="CERK1/LYK3-like"/>
</dbReference>
<reference evidence="18" key="1">
    <citation type="journal article" date="2016" name="Nat. Biotechnol.">
        <title>Sequencing wild and cultivated cassava and related species reveals extensive interspecific hybridization and genetic diversity.</title>
        <authorList>
            <person name="Bredeson J.V."/>
            <person name="Lyons J.B."/>
            <person name="Prochnik S.E."/>
            <person name="Wu G.A."/>
            <person name="Ha C.M."/>
            <person name="Edsinger-Gonzales E."/>
            <person name="Grimwood J."/>
            <person name="Schmutz J."/>
            <person name="Rabbi I.Y."/>
            <person name="Egesi C."/>
            <person name="Nauluvula P."/>
            <person name="Lebot V."/>
            <person name="Ndunguru J."/>
            <person name="Mkamilo G."/>
            <person name="Bart R.S."/>
            <person name="Setter T.L."/>
            <person name="Gleadow R.M."/>
            <person name="Kulakow P."/>
            <person name="Ferguson M.E."/>
            <person name="Rounsley S."/>
            <person name="Rokhsar D.S."/>
        </authorList>
    </citation>
    <scope>NUCLEOTIDE SEQUENCE [LARGE SCALE GENOMIC DNA]</scope>
    <source>
        <strain evidence="18">cv. AM560-2</strain>
    </source>
</reference>
<dbReference type="SUPFAM" id="SSF56112">
    <property type="entry name" value="Protein kinase-like (PK-like)"/>
    <property type="match status" value="1"/>
</dbReference>
<dbReference type="Gene3D" id="3.10.350.10">
    <property type="entry name" value="LysM domain"/>
    <property type="match status" value="1"/>
</dbReference>
<dbReference type="PROSITE" id="PS00108">
    <property type="entry name" value="PROTEIN_KINASE_ST"/>
    <property type="match status" value="1"/>
</dbReference>
<evidence type="ECO:0000256" key="8">
    <source>
        <dbReference type="ARBA" id="ARBA00022840"/>
    </source>
</evidence>
<protein>
    <recommendedName>
        <fullName evidence="19">Protein kinase domain-containing protein</fullName>
    </recommendedName>
</protein>
<dbReference type="AlphaFoldDB" id="A0A2C9VPT4"/>
<evidence type="ECO:0000256" key="5">
    <source>
        <dbReference type="ARBA" id="ARBA00022729"/>
    </source>
</evidence>
<keyword evidence="18" id="KW-1185">Reference proteome</keyword>
<evidence type="ECO:0000256" key="13">
    <source>
        <dbReference type="SAM" id="Phobius"/>
    </source>
</evidence>
<dbReference type="SMART" id="SM00257">
    <property type="entry name" value="LysM"/>
    <property type="match status" value="1"/>
</dbReference>